<dbReference type="EMBL" id="BX284605">
    <property type="protein sequence ID" value="CAE18008.2"/>
    <property type="molecule type" value="Genomic_DNA"/>
</dbReference>
<dbReference type="AlphaFoldDB" id="Q7YWP9"/>
<dbReference type="InParanoid" id="Q7YWP9"/>
<feature type="domain" description="DUF7808" evidence="2">
    <location>
        <begin position="51"/>
        <end position="120"/>
    </location>
</feature>
<accession>Q7YWP9</accession>
<dbReference type="CTD" id="3565626"/>
<evidence type="ECO:0000259" key="2">
    <source>
        <dbReference type="Pfam" id="PF25096"/>
    </source>
</evidence>
<dbReference type="eggNOG" id="ENOG502SZPI">
    <property type="taxonomic scope" value="Eukaryota"/>
</dbReference>
<dbReference type="WormBase" id="Y75B12B.11">
    <property type="protein sequence ID" value="CE41082"/>
    <property type="gene ID" value="WBGene00013573"/>
</dbReference>
<feature type="chain" id="PRO_5004294966" evidence="1">
    <location>
        <begin position="20"/>
        <end position="124"/>
    </location>
</feature>
<reference evidence="3 4" key="1">
    <citation type="journal article" date="1998" name="Science">
        <title>Genome sequence of the nematode C. elegans: a platform for investigating biology.</title>
        <authorList>
            <consortium name="The C. elegans sequencing consortium"/>
            <person name="Sulson J.E."/>
            <person name="Waterston R."/>
        </authorList>
    </citation>
    <scope>NUCLEOTIDE SEQUENCE [LARGE SCALE GENOMIC DNA]</scope>
    <source>
        <strain evidence="3 4">Bristol N2</strain>
    </source>
</reference>
<dbReference type="Pfam" id="PF25096">
    <property type="entry name" value="DUF7808"/>
    <property type="match status" value="1"/>
</dbReference>
<dbReference type="KEGG" id="cel:CELE_Y75B12B.11"/>
<dbReference type="OrthoDB" id="5797427at2759"/>
<dbReference type="FunCoup" id="Q7YWP9">
    <property type="interactions" value="64"/>
</dbReference>
<evidence type="ECO:0000313" key="4">
    <source>
        <dbReference type="Proteomes" id="UP000001940"/>
    </source>
</evidence>
<dbReference type="Proteomes" id="UP000001940">
    <property type="component" value="Chromosome V"/>
</dbReference>
<dbReference type="HOGENOM" id="CLU_1961551_0_0_1"/>
<dbReference type="RefSeq" id="NP_001024289.2">
    <property type="nucleotide sequence ID" value="NM_001029118.2"/>
</dbReference>
<dbReference type="OMA" id="IKCEGAD"/>
<dbReference type="PANTHER" id="PTHR34493:SF2">
    <property type="entry name" value="SECRETED PROTEIN"/>
    <property type="match status" value="1"/>
</dbReference>
<evidence type="ECO:0000313" key="5">
    <source>
        <dbReference type="WormBase" id="Y75B12B.11"/>
    </source>
</evidence>
<sequence>MNRIYYLLSLLIFLNTINSLYQWENRILKCENANCSLQKTGEEFKPAVCEKDSNGKIACDIECDKADRDSVISKRPTDYRYCNRFYTYNAEKTSDGKYVIWRSGKCAEANITLSVHCAFAVYMV</sequence>
<dbReference type="AGR" id="WB:WBGene00013573"/>
<dbReference type="PhylomeDB" id="Q7YWP9"/>
<feature type="signal peptide" evidence="1">
    <location>
        <begin position="1"/>
        <end position="19"/>
    </location>
</feature>
<organism evidence="3 4">
    <name type="scientific">Caenorhabditis elegans</name>
    <dbReference type="NCBI Taxonomy" id="6239"/>
    <lineage>
        <taxon>Eukaryota</taxon>
        <taxon>Metazoa</taxon>
        <taxon>Ecdysozoa</taxon>
        <taxon>Nematoda</taxon>
        <taxon>Chromadorea</taxon>
        <taxon>Rhabditida</taxon>
        <taxon>Rhabditina</taxon>
        <taxon>Rhabditomorpha</taxon>
        <taxon>Rhabditoidea</taxon>
        <taxon>Rhabditidae</taxon>
        <taxon>Peloderinae</taxon>
        <taxon>Caenorhabditis</taxon>
    </lineage>
</organism>
<dbReference type="PaxDb" id="6239-Y75B12B.11"/>
<dbReference type="InterPro" id="IPR056710">
    <property type="entry name" value="DUF7808"/>
</dbReference>
<evidence type="ECO:0000313" key="3">
    <source>
        <dbReference type="EMBL" id="CAE18008.2"/>
    </source>
</evidence>
<dbReference type="UCSC" id="Y75B12B.11">
    <property type="organism name" value="c. elegans"/>
</dbReference>
<protein>
    <submittedName>
        <fullName evidence="3">Secreted protein</fullName>
    </submittedName>
</protein>
<name>Q7YWP9_CAEEL</name>
<evidence type="ECO:0000256" key="1">
    <source>
        <dbReference type="SAM" id="SignalP"/>
    </source>
</evidence>
<gene>
    <name evidence="3" type="ORF">CELE_Y75B12B.11</name>
    <name evidence="3 5" type="ORF">Y75B12B.11</name>
</gene>
<keyword evidence="1" id="KW-0732">Signal</keyword>
<dbReference type="GeneID" id="3565626"/>
<dbReference type="Bgee" id="WBGene00013573">
    <property type="expression patterns" value="Expressed in pharyngeal muscle cell (C elegans) and 3 other cell types or tissues"/>
</dbReference>
<proteinExistence type="predicted"/>
<keyword evidence="4" id="KW-1185">Reference proteome</keyword>
<dbReference type="PANTHER" id="PTHR34493">
    <property type="entry name" value="PROTEIN CBG13422-RELATED"/>
    <property type="match status" value="1"/>
</dbReference>